<dbReference type="SUPFAM" id="SSF88723">
    <property type="entry name" value="PIN domain-like"/>
    <property type="match status" value="1"/>
</dbReference>
<dbReference type="OrthoDB" id="6354174at2759"/>
<proteinExistence type="predicted"/>
<gene>
    <name evidence="1" type="ORF">NTEN_LOCUS14464</name>
</gene>
<feature type="non-terminal residue" evidence="1">
    <location>
        <position position="199"/>
    </location>
</feature>
<protein>
    <submittedName>
        <fullName evidence="1">Uncharacterized protein</fullName>
    </submittedName>
</protein>
<name>A0A6H5GXD8_9HEMI</name>
<evidence type="ECO:0000313" key="2">
    <source>
        <dbReference type="Proteomes" id="UP000479000"/>
    </source>
</evidence>
<organism evidence="1 2">
    <name type="scientific">Nesidiocoris tenuis</name>
    <dbReference type="NCBI Taxonomy" id="355587"/>
    <lineage>
        <taxon>Eukaryota</taxon>
        <taxon>Metazoa</taxon>
        <taxon>Ecdysozoa</taxon>
        <taxon>Arthropoda</taxon>
        <taxon>Hexapoda</taxon>
        <taxon>Insecta</taxon>
        <taxon>Pterygota</taxon>
        <taxon>Neoptera</taxon>
        <taxon>Paraneoptera</taxon>
        <taxon>Hemiptera</taxon>
        <taxon>Heteroptera</taxon>
        <taxon>Panheteroptera</taxon>
        <taxon>Cimicomorpha</taxon>
        <taxon>Miridae</taxon>
        <taxon>Dicyphina</taxon>
        <taxon>Nesidiocoris</taxon>
    </lineage>
</organism>
<dbReference type="AlphaFoldDB" id="A0A6H5GXD8"/>
<dbReference type="Proteomes" id="UP000479000">
    <property type="component" value="Unassembled WGS sequence"/>
</dbReference>
<sequence length="199" mass="22805">MFVRRCSACDTDHRTHIQKPKVDDLGTVSILQASFDPSGNLSIVIFPRFTDLGAELVFFFDGPPARVKMTEWKRRRLNAINDLQEMLDQLARGVPSTRVEPQYSRHLPSNIGTMTCVLLKQFGCRTFHRKLASRYCGSSKIWFQMNIQNVARFIKSYPPAMDQIMPHLPGLANEVFNDSSKWQLLKDSLISYDITQPPQ</sequence>
<evidence type="ECO:0000313" key="1">
    <source>
        <dbReference type="EMBL" id="CAB0009304.1"/>
    </source>
</evidence>
<dbReference type="EMBL" id="CADCXU010021671">
    <property type="protein sequence ID" value="CAB0009304.1"/>
    <property type="molecule type" value="Genomic_DNA"/>
</dbReference>
<dbReference type="InterPro" id="IPR029060">
    <property type="entry name" value="PIN-like_dom_sf"/>
</dbReference>
<reference evidence="1 2" key="1">
    <citation type="submission" date="2020-02" db="EMBL/GenBank/DDBJ databases">
        <authorList>
            <person name="Ferguson B K."/>
        </authorList>
    </citation>
    <scope>NUCLEOTIDE SEQUENCE [LARGE SCALE GENOMIC DNA]</scope>
</reference>
<accession>A0A6H5GXD8</accession>
<keyword evidence="2" id="KW-1185">Reference proteome</keyword>